<feature type="compositionally biased region" description="Polar residues" evidence="1">
    <location>
        <begin position="34"/>
        <end position="45"/>
    </location>
</feature>
<protein>
    <submittedName>
        <fullName evidence="2">Uncharacterized protein</fullName>
    </submittedName>
</protein>
<dbReference type="AlphaFoldDB" id="A0A1Y2CDA1"/>
<dbReference type="EMBL" id="MCOG01000112">
    <property type="protein sequence ID" value="ORY45002.1"/>
    <property type="molecule type" value="Genomic_DNA"/>
</dbReference>
<reference evidence="2 3" key="1">
    <citation type="submission" date="2016-08" db="EMBL/GenBank/DDBJ databases">
        <title>A Parts List for Fungal Cellulosomes Revealed by Comparative Genomics.</title>
        <authorList>
            <consortium name="DOE Joint Genome Institute"/>
            <person name="Haitjema C.H."/>
            <person name="Gilmore S.P."/>
            <person name="Henske J.K."/>
            <person name="Solomon K.V."/>
            <person name="De Groot R."/>
            <person name="Kuo A."/>
            <person name="Mondo S.J."/>
            <person name="Salamov A.A."/>
            <person name="Labutti K."/>
            <person name="Zhao Z."/>
            <person name="Chiniquy J."/>
            <person name="Barry K."/>
            <person name="Brewer H.M."/>
            <person name="Purvine S.O."/>
            <person name="Wright A.T."/>
            <person name="Boxma B."/>
            <person name="Van Alen T."/>
            <person name="Hackstein J.H."/>
            <person name="Baker S.E."/>
            <person name="Grigoriev I.V."/>
            <person name="O'Malley M.A."/>
        </authorList>
    </citation>
    <scope>NUCLEOTIDE SEQUENCE [LARGE SCALE GENOMIC DNA]</scope>
    <source>
        <strain evidence="2 3">G1</strain>
    </source>
</reference>
<dbReference type="OrthoDB" id="2142632at2759"/>
<feature type="compositionally biased region" description="Basic residues" evidence="1">
    <location>
        <begin position="90"/>
        <end position="106"/>
    </location>
</feature>
<evidence type="ECO:0000313" key="3">
    <source>
        <dbReference type="Proteomes" id="UP000193920"/>
    </source>
</evidence>
<evidence type="ECO:0000313" key="2">
    <source>
        <dbReference type="EMBL" id="ORY45002.1"/>
    </source>
</evidence>
<feature type="region of interest" description="Disordered" evidence="1">
    <location>
        <begin position="1"/>
        <end position="110"/>
    </location>
</feature>
<proteinExistence type="predicted"/>
<sequence length="171" mass="19064">MPYNTRLRGKNQPFSAGETDKKEVLASPTKKAKLSNSEASPTSPSKRNRKREAEEIDGELKNARKKVHNEINNLNGAKPSEITPKPNYNKYKKRGGKKAGKSRVSKKCNEQKRKDILKNVDTSNIKQLKSVVNSEILSKGLCNTINSLGPEKIMGVLKSSKNEKIESESKK</sequence>
<comment type="caution">
    <text evidence="2">The sequence shown here is derived from an EMBL/GenBank/DDBJ whole genome shotgun (WGS) entry which is preliminary data.</text>
</comment>
<name>A0A1Y2CDA1_9FUNG</name>
<organism evidence="2 3">
    <name type="scientific">Neocallimastix californiae</name>
    <dbReference type="NCBI Taxonomy" id="1754190"/>
    <lineage>
        <taxon>Eukaryota</taxon>
        <taxon>Fungi</taxon>
        <taxon>Fungi incertae sedis</taxon>
        <taxon>Chytridiomycota</taxon>
        <taxon>Chytridiomycota incertae sedis</taxon>
        <taxon>Neocallimastigomycetes</taxon>
        <taxon>Neocallimastigales</taxon>
        <taxon>Neocallimastigaceae</taxon>
        <taxon>Neocallimastix</taxon>
    </lineage>
</organism>
<accession>A0A1Y2CDA1</accession>
<evidence type="ECO:0000256" key="1">
    <source>
        <dbReference type="SAM" id="MobiDB-lite"/>
    </source>
</evidence>
<dbReference type="Proteomes" id="UP000193920">
    <property type="component" value="Unassembled WGS sequence"/>
</dbReference>
<keyword evidence="3" id="KW-1185">Reference proteome</keyword>
<gene>
    <name evidence="2" type="ORF">LY90DRAFT_509559</name>
</gene>